<dbReference type="SMART" id="SM00456">
    <property type="entry name" value="WW"/>
    <property type="match status" value="1"/>
</dbReference>
<dbReference type="InterPro" id="IPR036020">
    <property type="entry name" value="WW_dom_sf"/>
</dbReference>
<feature type="domain" description="WW" evidence="3">
    <location>
        <begin position="144"/>
        <end position="177"/>
    </location>
</feature>
<evidence type="ECO:0000259" key="3">
    <source>
        <dbReference type="PROSITE" id="PS50020"/>
    </source>
</evidence>
<evidence type="ECO:0000256" key="2">
    <source>
        <dbReference type="SAM" id="Phobius"/>
    </source>
</evidence>
<feature type="region of interest" description="Disordered" evidence="1">
    <location>
        <begin position="114"/>
        <end position="157"/>
    </location>
</feature>
<dbReference type="Gene3D" id="2.20.70.10">
    <property type="match status" value="1"/>
</dbReference>
<name>A0A9W6ZX10_9STRA</name>
<dbReference type="EMBL" id="BRXY01000050">
    <property type="protein sequence ID" value="GMH58029.1"/>
    <property type="molecule type" value="Genomic_DNA"/>
</dbReference>
<dbReference type="SUPFAM" id="SSF51045">
    <property type="entry name" value="WW domain"/>
    <property type="match status" value="1"/>
</dbReference>
<evidence type="ECO:0000313" key="4">
    <source>
        <dbReference type="EMBL" id="GMH58029.1"/>
    </source>
</evidence>
<dbReference type="Proteomes" id="UP001165085">
    <property type="component" value="Unassembled WGS sequence"/>
</dbReference>
<gene>
    <name evidence="4" type="ORF">TrST_g7736</name>
</gene>
<reference evidence="5" key="1">
    <citation type="journal article" date="2023" name="Commun. Biol.">
        <title>Genome analysis of Parmales, the sister group of diatoms, reveals the evolutionary specialization of diatoms from phago-mixotrophs to photoautotrophs.</title>
        <authorList>
            <person name="Ban H."/>
            <person name="Sato S."/>
            <person name="Yoshikawa S."/>
            <person name="Yamada K."/>
            <person name="Nakamura Y."/>
            <person name="Ichinomiya M."/>
            <person name="Sato N."/>
            <person name="Blanc-Mathieu R."/>
            <person name="Endo H."/>
            <person name="Kuwata A."/>
            <person name="Ogata H."/>
        </authorList>
    </citation>
    <scope>NUCLEOTIDE SEQUENCE [LARGE SCALE GENOMIC DNA]</scope>
    <source>
        <strain evidence="5">NIES 3701</strain>
    </source>
</reference>
<organism evidence="4 5">
    <name type="scientific">Triparma strigata</name>
    <dbReference type="NCBI Taxonomy" id="1606541"/>
    <lineage>
        <taxon>Eukaryota</taxon>
        <taxon>Sar</taxon>
        <taxon>Stramenopiles</taxon>
        <taxon>Ochrophyta</taxon>
        <taxon>Bolidophyceae</taxon>
        <taxon>Parmales</taxon>
        <taxon>Triparmaceae</taxon>
        <taxon>Triparma</taxon>
    </lineage>
</organism>
<dbReference type="AlphaFoldDB" id="A0A9W6ZX10"/>
<protein>
    <recommendedName>
        <fullName evidence="3">WW domain-containing protein</fullName>
    </recommendedName>
</protein>
<evidence type="ECO:0000313" key="5">
    <source>
        <dbReference type="Proteomes" id="UP001165085"/>
    </source>
</evidence>
<keyword evidence="5" id="KW-1185">Reference proteome</keyword>
<dbReference type="Pfam" id="PF00397">
    <property type="entry name" value="WW"/>
    <property type="match status" value="1"/>
</dbReference>
<feature type="compositionally biased region" description="Polar residues" evidence="1">
    <location>
        <begin position="120"/>
        <end position="134"/>
    </location>
</feature>
<accession>A0A9W6ZX10</accession>
<keyword evidence="2" id="KW-0472">Membrane</keyword>
<sequence length="178" mass="19609">MQHAGSMLRGLSGAVNADLKNATLYDQSGSLNIYFTCFDHGDYTYCLATYISMALFVLAVLLCCFTGFLTMFSKEERQARANAKLAKVQSKRNQNEFEMPSAFGGMRDSELSRDSFEVKSGTNASGRTGLNNPMSDAAKKTKKKALPPGWKSAQDDQGNVYFVNEKKNITQWTNPNAG</sequence>
<keyword evidence="2" id="KW-0812">Transmembrane</keyword>
<dbReference type="PROSITE" id="PS01159">
    <property type="entry name" value="WW_DOMAIN_1"/>
    <property type="match status" value="1"/>
</dbReference>
<proteinExistence type="predicted"/>
<dbReference type="OrthoDB" id="2020426at2759"/>
<dbReference type="InterPro" id="IPR001202">
    <property type="entry name" value="WW_dom"/>
</dbReference>
<feature type="transmembrane region" description="Helical" evidence="2">
    <location>
        <begin position="50"/>
        <end position="72"/>
    </location>
</feature>
<keyword evidence="2" id="KW-1133">Transmembrane helix</keyword>
<dbReference type="PROSITE" id="PS50020">
    <property type="entry name" value="WW_DOMAIN_2"/>
    <property type="match status" value="1"/>
</dbReference>
<dbReference type="CDD" id="cd00201">
    <property type="entry name" value="WW"/>
    <property type="match status" value="1"/>
</dbReference>
<comment type="caution">
    <text evidence="4">The sequence shown here is derived from an EMBL/GenBank/DDBJ whole genome shotgun (WGS) entry which is preliminary data.</text>
</comment>
<evidence type="ECO:0000256" key="1">
    <source>
        <dbReference type="SAM" id="MobiDB-lite"/>
    </source>
</evidence>